<gene>
    <name evidence="1" type="ORF">BIW11_12519</name>
</gene>
<organism evidence="1 2">
    <name type="scientific">Tropilaelaps mercedesae</name>
    <dbReference type="NCBI Taxonomy" id="418985"/>
    <lineage>
        <taxon>Eukaryota</taxon>
        <taxon>Metazoa</taxon>
        <taxon>Ecdysozoa</taxon>
        <taxon>Arthropoda</taxon>
        <taxon>Chelicerata</taxon>
        <taxon>Arachnida</taxon>
        <taxon>Acari</taxon>
        <taxon>Parasitiformes</taxon>
        <taxon>Mesostigmata</taxon>
        <taxon>Gamasina</taxon>
        <taxon>Dermanyssoidea</taxon>
        <taxon>Laelapidae</taxon>
        <taxon>Tropilaelaps</taxon>
    </lineage>
</organism>
<dbReference type="Proteomes" id="UP000192247">
    <property type="component" value="Unassembled WGS sequence"/>
</dbReference>
<sequence>MGPLASEDIEALKDLLAQWADADVQERDTVSAVLTSLTDPLDLLQVDRNVVDVLIRCVRRVEHAHQRRLVIRVLPKLYQGPHFPVTIAPSHYEELSKILNDYPDCIIGTLKFLMVMADRGWREILASKIDGILVKIAVNMSRGSDPSRIAVLAFNTLAAIVRRTTAENDPRCYTILADHDMFACFVDIVRSWTLAFIQEQGLDVGRLKRRLEAPLSGQGSLSITKVIHRHTFYFEAMLRQHDELLHGWVNMLLSLMDGDTAYVHADRQGVLFYEALEVLIVWCGGAWLDGILHRLYVLMERRGSTIVASHIINTNLIGIFFRRYSDSQMLWGSDNQRVGYEKLYKLLMLTNKILQRVPDAPGFLCLDFNVVEVVAWVNIESRYFNDSTPEHVRRIYDMVVNRMAQLLPTWCPLLYQEILIMQRIE</sequence>
<reference evidence="1 2" key="1">
    <citation type="journal article" date="2017" name="Gigascience">
        <title>Draft genome of the honey bee ectoparasitic mite, Tropilaelaps mercedesae, is shaped by the parasitic life history.</title>
        <authorList>
            <person name="Dong X."/>
            <person name="Armstrong S.D."/>
            <person name="Xia D."/>
            <person name="Makepeace B.L."/>
            <person name="Darby A.C."/>
            <person name="Kadowaki T."/>
        </authorList>
    </citation>
    <scope>NUCLEOTIDE SEQUENCE [LARGE SCALE GENOMIC DNA]</scope>
    <source>
        <strain evidence="1">Wuxi-XJTLU</strain>
    </source>
</reference>
<dbReference type="AlphaFoldDB" id="A0A1V9X6K3"/>
<dbReference type="InParanoid" id="A0A1V9X6K3"/>
<keyword evidence="2" id="KW-1185">Reference proteome</keyword>
<comment type="caution">
    <text evidence="1">The sequence shown here is derived from an EMBL/GenBank/DDBJ whole genome shotgun (WGS) entry which is preliminary data.</text>
</comment>
<dbReference type="EMBL" id="MNPL01022462">
    <property type="protein sequence ID" value="OQR69026.1"/>
    <property type="molecule type" value="Genomic_DNA"/>
</dbReference>
<evidence type="ECO:0000313" key="1">
    <source>
        <dbReference type="EMBL" id="OQR69026.1"/>
    </source>
</evidence>
<evidence type="ECO:0000313" key="2">
    <source>
        <dbReference type="Proteomes" id="UP000192247"/>
    </source>
</evidence>
<name>A0A1V9X6K3_9ACAR</name>
<proteinExistence type="predicted"/>
<accession>A0A1V9X6K3</accession>
<protein>
    <submittedName>
        <fullName evidence="1">Uncharacterized protein</fullName>
    </submittedName>
</protein>